<evidence type="ECO:0000256" key="2">
    <source>
        <dbReference type="SAM" id="Phobius"/>
    </source>
</evidence>
<reference evidence="3 4" key="1">
    <citation type="submission" date="2018-10" db="EMBL/GenBank/DDBJ databases">
        <title>Sequencing the genomes of 1000 actinobacteria strains.</title>
        <authorList>
            <person name="Klenk H.-P."/>
        </authorList>
    </citation>
    <scope>NUCLEOTIDE SEQUENCE [LARGE SCALE GENOMIC DNA]</scope>
    <source>
        <strain evidence="3 4">DSM 43800</strain>
    </source>
</reference>
<keyword evidence="2" id="KW-0472">Membrane</keyword>
<accession>A0A495W2H9</accession>
<keyword evidence="4" id="KW-1185">Reference proteome</keyword>
<evidence type="ECO:0000313" key="4">
    <source>
        <dbReference type="Proteomes" id="UP000282084"/>
    </source>
</evidence>
<sequence>MCGVAGRSSGAGAGVGVGAVAVVAVFSSGAPVLTLADLAAAIRVHRGGMSRWPGTGAPPRPTRTWDAYERRTMHWYEEADPRAVFADVLLHGRARAARRPPRADDPAATDRRVRP</sequence>
<evidence type="ECO:0000313" key="3">
    <source>
        <dbReference type="EMBL" id="RKT54913.1"/>
    </source>
</evidence>
<feature type="region of interest" description="Disordered" evidence="1">
    <location>
        <begin position="95"/>
        <end position="115"/>
    </location>
</feature>
<dbReference type="Proteomes" id="UP000282084">
    <property type="component" value="Unassembled WGS sequence"/>
</dbReference>
<organism evidence="3 4">
    <name type="scientific">Saccharothrix australiensis</name>
    <dbReference type="NCBI Taxonomy" id="2072"/>
    <lineage>
        <taxon>Bacteria</taxon>
        <taxon>Bacillati</taxon>
        <taxon>Actinomycetota</taxon>
        <taxon>Actinomycetes</taxon>
        <taxon>Pseudonocardiales</taxon>
        <taxon>Pseudonocardiaceae</taxon>
        <taxon>Saccharothrix</taxon>
    </lineage>
</organism>
<dbReference type="EMBL" id="RBXO01000001">
    <property type="protein sequence ID" value="RKT54913.1"/>
    <property type="molecule type" value="Genomic_DNA"/>
</dbReference>
<comment type="caution">
    <text evidence="3">The sequence shown here is derived from an EMBL/GenBank/DDBJ whole genome shotgun (WGS) entry which is preliminary data.</text>
</comment>
<feature type="compositionally biased region" description="Basic and acidic residues" evidence="1">
    <location>
        <begin position="101"/>
        <end position="115"/>
    </location>
</feature>
<proteinExistence type="predicted"/>
<keyword evidence="2" id="KW-1133">Transmembrane helix</keyword>
<evidence type="ECO:0000256" key="1">
    <source>
        <dbReference type="SAM" id="MobiDB-lite"/>
    </source>
</evidence>
<dbReference type="AlphaFoldDB" id="A0A495W2H9"/>
<gene>
    <name evidence="3" type="ORF">C8E97_3565</name>
</gene>
<name>A0A495W2H9_9PSEU</name>
<protein>
    <submittedName>
        <fullName evidence="3">Uncharacterized protein</fullName>
    </submittedName>
</protein>
<feature type="transmembrane region" description="Helical" evidence="2">
    <location>
        <begin position="17"/>
        <end position="42"/>
    </location>
</feature>
<keyword evidence="2" id="KW-0812">Transmembrane</keyword>